<reference evidence="2" key="1">
    <citation type="submission" date="2022-08" db="EMBL/GenBank/DDBJ databases">
        <authorList>
            <person name="Tian L."/>
        </authorList>
    </citation>
    <scope>NUCLEOTIDE SEQUENCE</scope>
    <source>
        <strain evidence="2">CM253</strain>
    </source>
</reference>
<accession>A0ABY5Q1A2</accession>
<evidence type="ECO:0000256" key="1">
    <source>
        <dbReference type="SAM" id="MobiDB-lite"/>
    </source>
</evidence>
<feature type="compositionally biased region" description="Basic and acidic residues" evidence="1">
    <location>
        <begin position="312"/>
        <end position="326"/>
    </location>
</feature>
<name>A0ABY5Q1A2_9ACTN</name>
<proteinExistence type="predicted"/>
<dbReference type="Proteomes" id="UP001057738">
    <property type="component" value="Chromosome"/>
</dbReference>
<feature type="region of interest" description="Disordered" evidence="1">
    <location>
        <begin position="307"/>
        <end position="339"/>
    </location>
</feature>
<dbReference type="EMBL" id="CP102514">
    <property type="protein sequence ID" value="UUY50146.1"/>
    <property type="molecule type" value="Genomic_DNA"/>
</dbReference>
<keyword evidence="3" id="KW-1185">Reference proteome</keyword>
<dbReference type="GeneID" id="95576718"/>
<evidence type="ECO:0000313" key="3">
    <source>
        <dbReference type="Proteomes" id="UP001057738"/>
    </source>
</evidence>
<gene>
    <name evidence="2" type="ORF">NRK68_24700</name>
</gene>
<dbReference type="RefSeq" id="WP_257856745.1">
    <property type="nucleotide sequence ID" value="NZ_CP102514.1"/>
</dbReference>
<protein>
    <submittedName>
        <fullName evidence="2">Uncharacterized protein</fullName>
    </submittedName>
</protein>
<organism evidence="2 3">
    <name type="scientific">Streptomyces yangpuensis</name>
    <dbReference type="NCBI Taxonomy" id="1648182"/>
    <lineage>
        <taxon>Bacteria</taxon>
        <taxon>Bacillati</taxon>
        <taxon>Actinomycetota</taxon>
        <taxon>Actinomycetes</taxon>
        <taxon>Kitasatosporales</taxon>
        <taxon>Streptomycetaceae</taxon>
        <taxon>Streptomyces</taxon>
    </lineage>
</organism>
<evidence type="ECO:0000313" key="2">
    <source>
        <dbReference type="EMBL" id="UUY50146.1"/>
    </source>
</evidence>
<sequence length="339" mass="37949">MRVLKSFQQEDISDAVMAKFAMVAPVFEAILYSVAMDRVERLGGYENWTLRDLAREFREGDGDAGICFELAVHEAIGNRNNLIWPMASEVLEGFCGIPGGASSILFGPEKEGRIPILETVQNSLTDESLIYVGNRGRPPKLKRYIPEIFRAFHRSDVRESLPRSINGLWKADLFVGNPQVDKWVGTTVKVRPGALEGAEGLRIGIYPKANNRDVPRKDEKLNLIRLPLPYDSAFMELFYKSFFLVRAFLRSDAATPAQVDLPDAEDRYIVKELEARRGFPLLQVLDVIRGMSQYSLLDSEPISTLAPTASLSERDGLDDANWREPESESVSLSPAPLSE</sequence>